<evidence type="ECO:0000256" key="3">
    <source>
        <dbReference type="ARBA" id="ARBA00022989"/>
    </source>
</evidence>
<organism>
    <name type="scientific">Ixodes scapularis</name>
    <name type="common">Black-legged tick</name>
    <name type="synonym">Deer tick</name>
    <dbReference type="NCBI Taxonomy" id="6945"/>
    <lineage>
        <taxon>Eukaryota</taxon>
        <taxon>Metazoa</taxon>
        <taxon>Ecdysozoa</taxon>
        <taxon>Arthropoda</taxon>
        <taxon>Chelicerata</taxon>
        <taxon>Arachnida</taxon>
        <taxon>Acari</taxon>
        <taxon>Parasitiformes</taxon>
        <taxon>Ixodida</taxon>
        <taxon>Ixodoidea</taxon>
        <taxon>Ixodidae</taxon>
        <taxon>Ixodinae</taxon>
        <taxon>Ixodes</taxon>
    </lineage>
</organism>
<evidence type="ECO:0000256" key="4">
    <source>
        <dbReference type="ARBA" id="ARBA00023136"/>
    </source>
</evidence>
<dbReference type="VEuPathDB" id="VectorBase:ISCW008303"/>
<dbReference type="EnsemblMetazoa" id="ISCW008303-RA">
    <property type="protein sequence ID" value="ISCW008303-PA"/>
    <property type="gene ID" value="ISCW008303"/>
</dbReference>
<dbReference type="AlphaFoldDB" id="B7PUH0"/>
<evidence type="ECO:0000256" key="1">
    <source>
        <dbReference type="ARBA" id="ARBA00004141"/>
    </source>
</evidence>
<dbReference type="InterPro" id="IPR036259">
    <property type="entry name" value="MFS_trans_sf"/>
</dbReference>
<keyword evidence="6" id="KW-0762">Sugar transport</keyword>
<gene>
    <name evidence="6" type="ORF">IscW_ISCW008303</name>
</gene>
<accession>B7PUH0</accession>
<dbReference type="VEuPathDB" id="VectorBase:ISCP_004703"/>
<name>B7PUH0_IXOSC</name>
<keyword evidence="6" id="KW-0813">Transport</keyword>
<reference evidence="7" key="2">
    <citation type="submission" date="2020-05" db="UniProtKB">
        <authorList>
            <consortium name="EnsemblMetazoa"/>
        </authorList>
    </citation>
    <scope>IDENTIFICATION</scope>
    <source>
        <strain evidence="7">wikel</strain>
    </source>
</reference>
<comment type="subcellular location">
    <subcellularLocation>
        <location evidence="1">Membrane</location>
        <topology evidence="1">Multi-pass membrane protein</topology>
    </subcellularLocation>
</comment>
<evidence type="ECO:0000256" key="2">
    <source>
        <dbReference type="ARBA" id="ARBA00022692"/>
    </source>
</evidence>
<dbReference type="HOGENOM" id="CLU_2190507_0_0_1"/>
<dbReference type="Proteomes" id="UP000001555">
    <property type="component" value="Unassembled WGS sequence"/>
</dbReference>
<evidence type="ECO:0000313" key="8">
    <source>
        <dbReference type="Proteomes" id="UP000001555"/>
    </source>
</evidence>
<evidence type="ECO:0000313" key="6">
    <source>
        <dbReference type="EMBL" id="EEC10242.1"/>
    </source>
</evidence>
<dbReference type="VEuPathDB" id="VectorBase:ISCI008303"/>
<keyword evidence="2 5" id="KW-0812">Transmembrane</keyword>
<feature type="transmembrane region" description="Helical" evidence="5">
    <location>
        <begin position="60"/>
        <end position="79"/>
    </location>
</feature>
<dbReference type="SUPFAM" id="SSF103473">
    <property type="entry name" value="MFS general substrate transporter"/>
    <property type="match status" value="1"/>
</dbReference>
<evidence type="ECO:0000256" key="5">
    <source>
        <dbReference type="SAM" id="Phobius"/>
    </source>
</evidence>
<keyword evidence="3 5" id="KW-1133">Transmembrane helix</keyword>
<dbReference type="PaxDb" id="6945-B7PUH0"/>
<dbReference type="EMBL" id="DS792333">
    <property type="protein sequence ID" value="EEC10242.1"/>
    <property type="molecule type" value="Genomic_DNA"/>
</dbReference>
<protein>
    <submittedName>
        <fullName evidence="6 7">Sugar transporter, putative</fullName>
    </submittedName>
</protein>
<feature type="non-terminal residue" evidence="6">
    <location>
        <position position="1"/>
    </location>
</feature>
<proteinExistence type="predicted"/>
<dbReference type="PANTHER" id="PTHR24064">
    <property type="entry name" value="SOLUTE CARRIER FAMILY 22 MEMBER"/>
    <property type="match status" value="1"/>
</dbReference>
<keyword evidence="4 5" id="KW-0472">Membrane</keyword>
<dbReference type="EMBL" id="ABJB010832370">
    <property type="status" value="NOT_ANNOTATED_CDS"/>
    <property type="molecule type" value="Genomic_DNA"/>
</dbReference>
<keyword evidence="8" id="KW-1185">Reference proteome</keyword>
<sequence length="109" mass="12183">IRVTFSSISTDFMLVHFYSLELYPTRIRGTGIGALYFCGKIGASLSPLLVELSNRTHPTAPILVVLAITTLSLLLVRFLPETRHHMLPDILEDLTQKKVMNPENSECAK</sequence>
<evidence type="ECO:0000313" key="7">
    <source>
        <dbReference type="EnsemblMetazoa" id="ISCW008303-PA"/>
    </source>
</evidence>
<dbReference type="Gene3D" id="1.20.1250.20">
    <property type="entry name" value="MFS general substrate transporter like domains"/>
    <property type="match status" value="1"/>
</dbReference>
<reference evidence="6 8" key="1">
    <citation type="submission" date="2008-03" db="EMBL/GenBank/DDBJ databases">
        <title>Annotation of Ixodes scapularis.</title>
        <authorList>
            <consortium name="Ixodes scapularis Genome Project Consortium"/>
            <person name="Caler E."/>
            <person name="Hannick L.I."/>
            <person name="Bidwell S."/>
            <person name="Joardar V."/>
            <person name="Thiagarajan M."/>
            <person name="Amedeo P."/>
            <person name="Galinsky K.J."/>
            <person name="Schobel S."/>
            <person name="Inman J."/>
            <person name="Hostetler J."/>
            <person name="Miller J."/>
            <person name="Hammond M."/>
            <person name="Megy K."/>
            <person name="Lawson D."/>
            <person name="Kodira C."/>
            <person name="Sutton G."/>
            <person name="Meyer J."/>
            <person name="Hill C.A."/>
            <person name="Birren B."/>
            <person name="Nene V."/>
            <person name="Collins F."/>
            <person name="Alarcon-Chaidez F."/>
            <person name="Wikel S."/>
            <person name="Strausberg R."/>
        </authorList>
    </citation>
    <scope>NUCLEOTIDE SEQUENCE [LARGE SCALE GENOMIC DNA]</scope>
    <source>
        <strain evidence="8">Wikel</strain>
        <strain evidence="6">Wikel colony</strain>
    </source>
</reference>
<dbReference type="OrthoDB" id="6497391at2759"/>
<dbReference type="GO" id="GO:0016020">
    <property type="term" value="C:membrane"/>
    <property type="evidence" value="ECO:0007669"/>
    <property type="project" value="UniProtKB-SubCell"/>
</dbReference>